<dbReference type="InterPro" id="IPR001107">
    <property type="entry name" value="Band_7"/>
</dbReference>
<accession>A0A8S1JMB6</accession>
<organism evidence="3 4">
    <name type="scientific">Paramecium primaurelia</name>
    <dbReference type="NCBI Taxonomy" id="5886"/>
    <lineage>
        <taxon>Eukaryota</taxon>
        <taxon>Sar</taxon>
        <taxon>Alveolata</taxon>
        <taxon>Ciliophora</taxon>
        <taxon>Intramacronucleata</taxon>
        <taxon>Oligohymenophorea</taxon>
        <taxon>Peniculida</taxon>
        <taxon>Parameciidae</taxon>
        <taxon>Paramecium</taxon>
    </lineage>
</organism>
<gene>
    <name evidence="3" type="ORF">PPRIM_AZ9-3.1.T0050024</name>
</gene>
<evidence type="ECO:0000256" key="1">
    <source>
        <dbReference type="SAM" id="Phobius"/>
    </source>
</evidence>
<feature type="domain" description="Band 7" evidence="2">
    <location>
        <begin position="35"/>
        <end position="214"/>
    </location>
</feature>
<keyword evidence="1" id="KW-1133">Transmembrane helix</keyword>
<keyword evidence="1" id="KW-0812">Transmembrane</keyword>
<keyword evidence="4" id="KW-1185">Reference proteome</keyword>
<keyword evidence="1" id="KW-0472">Membrane</keyword>
<dbReference type="Pfam" id="PF01145">
    <property type="entry name" value="Band_7"/>
    <property type="match status" value="1"/>
</dbReference>
<evidence type="ECO:0000313" key="4">
    <source>
        <dbReference type="Proteomes" id="UP000688137"/>
    </source>
</evidence>
<dbReference type="Proteomes" id="UP000688137">
    <property type="component" value="Unassembled WGS sequence"/>
</dbReference>
<reference evidence="3" key="1">
    <citation type="submission" date="2021-01" db="EMBL/GenBank/DDBJ databases">
        <authorList>
            <consortium name="Genoscope - CEA"/>
            <person name="William W."/>
        </authorList>
    </citation>
    <scope>NUCLEOTIDE SEQUENCE</scope>
</reference>
<comment type="caution">
    <text evidence="3">The sequence shown here is derived from an EMBL/GenBank/DDBJ whole genome shotgun (WGS) entry which is preliminary data.</text>
</comment>
<sequence length="299" mass="33802">MAGEFTGVCGACCGISSFILFLMIILSFSSLDYNEVGLDYSSITKTISPKIYSAGIHFLGIGHEFITFPKTVQTVEFSDDKAADRKMIHSRTSDGLEVVLEISFQYTYNLTQLYSLYATYQTKHKPILIRQSIDILSYVATQYSAYDFFMDRQNIGIAMQAALDDLFEKELYSNCEFFQLRSVDLPNDFENAIWSSEVKKQEIVKAQAQKNKTEVELETNKMTALYNREVVLNQAYGEANSTLSNGKAKADAFLTIQEANQKGLKALKEHLKLDGKGVIDYLKNKALRDYEGDDLLIFI</sequence>
<evidence type="ECO:0000259" key="2">
    <source>
        <dbReference type="Pfam" id="PF01145"/>
    </source>
</evidence>
<dbReference type="AlphaFoldDB" id="A0A8S1JMB6"/>
<protein>
    <recommendedName>
        <fullName evidence="2">Band 7 domain-containing protein</fullName>
    </recommendedName>
</protein>
<evidence type="ECO:0000313" key="3">
    <source>
        <dbReference type="EMBL" id="CAD8043373.1"/>
    </source>
</evidence>
<proteinExistence type="predicted"/>
<name>A0A8S1JMB6_PARPR</name>
<dbReference type="EMBL" id="CAJJDM010000002">
    <property type="protein sequence ID" value="CAD8043373.1"/>
    <property type="molecule type" value="Genomic_DNA"/>
</dbReference>
<dbReference type="OMA" id="SDEMAVM"/>
<feature type="transmembrane region" description="Helical" evidence="1">
    <location>
        <begin position="7"/>
        <end position="28"/>
    </location>
</feature>